<protein>
    <submittedName>
        <fullName evidence="2">Uncharacterized protein</fullName>
    </submittedName>
</protein>
<feature type="compositionally biased region" description="Low complexity" evidence="1">
    <location>
        <begin position="694"/>
        <end position="713"/>
    </location>
</feature>
<accession>A0ABR0K6B1</accession>
<sequence length="745" mass="82941">MLTPYFSEKPSGTMVALATADMARMRSSSVICALAEKWHINELLGWVYRLYYYSYRNDQIQKPIHLRSSPESHNVQAANDLPHSQDVAKVNPVAILLERTLESKQPQQPFSLSPQEISYMEHFVAGSDNPTEAQRRALLACLVEKPATGSKLITDEGQSPVPRNVDTALQDIDPTDLTGEVSATSGSASTSQVNKAIVSTQTRLTTIHGDGPVESDCRTLHAPPAATTTPLADGPRTFEEASASCIIDIGFEEDTRLYGMHPANLEGEQALKLDKMMPKGYRYARDLQSDLVFIPPLNHPQNVPGSDFVIQKKGTRAVAIIRPPAAMDDTARRNNAVQHGLTRTADGYRPPEQNTRAADASVRQYNSANADQSVHHLSDQPQMSPTSRVIAAINAKPLSQPLESADHDSVPSMYGVNYTQNHYDWQQTWYNTDVPGAGGMDSSYFSPQQYFGLPQYPGMPFDQTATWDDARYNSAYAFFSGHMGSGWSWNHPIEACSPTVAAIWHGGQWHELDTGWPITPRIKTMYERVEEVQTLHIKLIEDNDKRWHNQVMLQGIDPASHYHCVAFDVEEARDWTELKLIEFQDRCKWERRMRMAIASGTTMSSFRTQFPQLLADQYLAPREAKPPRPRTLEAYVARMKLAQSQARASTTTATAHEAHATQPKPAIAEMGQPRTRPMRQQPTKADSNNATVQTPATTKTPTTAKTPRAGPKAIAIVAPTPEREAARQAKKQERSDTTLTKDERE</sequence>
<proteinExistence type="predicted"/>
<gene>
    <name evidence="2" type="ORF">LTR24_006358</name>
</gene>
<dbReference type="Proteomes" id="UP001345013">
    <property type="component" value="Unassembled WGS sequence"/>
</dbReference>
<feature type="region of interest" description="Disordered" evidence="1">
    <location>
        <begin position="151"/>
        <end position="189"/>
    </location>
</feature>
<evidence type="ECO:0000313" key="2">
    <source>
        <dbReference type="EMBL" id="KAK5089289.1"/>
    </source>
</evidence>
<feature type="compositionally biased region" description="Low complexity" evidence="1">
    <location>
        <begin position="643"/>
        <end position="655"/>
    </location>
</feature>
<keyword evidence="3" id="KW-1185">Reference proteome</keyword>
<name>A0ABR0K6B1_9EURO</name>
<feature type="region of interest" description="Disordered" evidence="1">
    <location>
        <begin position="643"/>
        <end position="745"/>
    </location>
</feature>
<feature type="compositionally biased region" description="Polar residues" evidence="1">
    <location>
        <begin position="678"/>
        <end position="693"/>
    </location>
</feature>
<feature type="compositionally biased region" description="Basic and acidic residues" evidence="1">
    <location>
        <begin position="721"/>
        <end position="745"/>
    </location>
</feature>
<reference evidence="2 3" key="1">
    <citation type="submission" date="2023-08" db="EMBL/GenBank/DDBJ databases">
        <title>Black Yeasts Isolated from many extreme environments.</title>
        <authorList>
            <person name="Coleine C."/>
            <person name="Stajich J.E."/>
            <person name="Selbmann L."/>
        </authorList>
    </citation>
    <scope>NUCLEOTIDE SEQUENCE [LARGE SCALE GENOMIC DNA]</scope>
    <source>
        <strain evidence="2 3">CCFEE 5885</strain>
    </source>
</reference>
<evidence type="ECO:0000256" key="1">
    <source>
        <dbReference type="SAM" id="MobiDB-lite"/>
    </source>
</evidence>
<comment type="caution">
    <text evidence="2">The sequence shown here is derived from an EMBL/GenBank/DDBJ whole genome shotgun (WGS) entry which is preliminary data.</text>
</comment>
<organism evidence="2 3">
    <name type="scientific">Lithohypha guttulata</name>
    <dbReference type="NCBI Taxonomy" id="1690604"/>
    <lineage>
        <taxon>Eukaryota</taxon>
        <taxon>Fungi</taxon>
        <taxon>Dikarya</taxon>
        <taxon>Ascomycota</taxon>
        <taxon>Pezizomycotina</taxon>
        <taxon>Eurotiomycetes</taxon>
        <taxon>Chaetothyriomycetidae</taxon>
        <taxon>Chaetothyriales</taxon>
        <taxon>Trichomeriaceae</taxon>
        <taxon>Lithohypha</taxon>
    </lineage>
</organism>
<dbReference type="EMBL" id="JAVRRG010000081">
    <property type="protein sequence ID" value="KAK5089289.1"/>
    <property type="molecule type" value="Genomic_DNA"/>
</dbReference>
<evidence type="ECO:0000313" key="3">
    <source>
        <dbReference type="Proteomes" id="UP001345013"/>
    </source>
</evidence>